<dbReference type="Proteomes" id="UP001237642">
    <property type="component" value="Unassembled WGS sequence"/>
</dbReference>
<evidence type="ECO:0000313" key="9">
    <source>
        <dbReference type="EMBL" id="KAK1370362.1"/>
    </source>
</evidence>
<dbReference type="InterPro" id="IPR045055">
    <property type="entry name" value="DNA2/NAM7-like"/>
</dbReference>
<dbReference type="InterPro" id="IPR047187">
    <property type="entry name" value="SF1_C_Upf1"/>
</dbReference>
<reference evidence="9" key="2">
    <citation type="submission" date="2023-05" db="EMBL/GenBank/DDBJ databases">
        <authorList>
            <person name="Schelkunov M.I."/>
        </authorList>
    </citation>
    <scope>NUCLEOTIDE SEQUENCE</scope>
    <source>
        <strain evidence="9">Hsosn_3</strain>
        <tissue evidence="9">Leaf</tissue>
    </source>
</reference>
<proteinExistence type="predicted"/>
<name>A0AAD8HQ81_9APIA</name>
<dbReference type="SUPFAM" id="SSF52540">
    <property type="entry name" value="P-loop containing nucleoside triphosphate hydrolases"/>
    <property type="match status" value="1"/>
</dbReference>
<dbReference type="Gene3D" id="3.40.50.300">
    <property type="entry name" value="P-loop containing nucleotide triphosphate hydrolases"/>
    <property type="match status" value="2"/>
</dbReference>
<evidence type="ECO:0000313" key="10">
    <source>
        <dbReference type="Proteomes" id="UP001237642"/>
    </source>
</evidence>
<dbReference type="InterPro" id="IPR027417">
    <property type="entry name" value="P-loop_NTPase"/>
</dbReference>
<dbReference type="GO" id="GO:0005524">
    <property type="term" value="F:ATP binding"/>
    <property type="evidence" value="ECO:0007669"/>
    <property type="project" value="UniProtKB-KW"/>
</dbReference>
<keyword evidence="3 9" id="KW-0347">Helicase</keyword>
<keyword evidence="2" id="KW-0378">Hydrolase</keyword>
<evidence type="ECO:0000259" key="7">
    <source>
        <dbReference type="Pfam" id="PF13087"/>
    </source>
</evidence>
<evidence type="ECO:0000256" key="4">
    <source>
        <dbReference type="ARBA" id="ARBA00022840"/>
    </source>
</evidence>
<keyword evidence="1" id="KW-0547">Nucleotide-binding</keyword>
<reference evidence="9" key="1">
    <citation type="submission" date="2023-02" db="EMBL/GenBank/DDBJ databases">
        <title>Genome of toxic invasive species Heracleum sosnowskyi carries increased number of genes despite the absence of recent whole-genome duplications.</title>
        <authorList>
            <person name="Schelkunov M."/>
            <person name="Shtratnikova V."/>
            <person name="Makarenko M."/>
            <person name="Klepikova A."/>
            <person name="Omelchenko D."/>
            <person name="Novikova G."/>
            <person name="Obukhova E."/>
            <person name="Bogdanov V."/>
            <person name="Penin A."/>
            <person name="Logacheva M."/>
        </authorList>
    </citation>
    <scope>NUCLEOTIDE SEQUENCE</scope>
    <source>
        <strain evidence="9">Hsosn_3</strain>
        <tissue evidence="9">Leaf</tissue>
    </source>
</reference>
<sequence length="1000" mass="112721">MKNYFSSSSSSSGKKAFEIKGRGLINVVLSWPLAALRNHRYYDGKVKTIPDKFSSVEEYTESFKLPLIAETHADLVSKMVSLKSAPIRKIHSLTTSKDFNPPRDLVYTLILKKKSKGDEENNYEKEMYVPEVGDLIALTTTKPKHISDLDQPKSPYLLAVVLKVKVEGSDIFEILASKRVSLFRSVEKEEEFSGKHVEKMYAVHLTNLNTNIRIWQGLNSELEGNSMKLIQQLIEKESTIGANCSICFSEHAEDSTKSNLKDAICRFKLNESQESAIWTCINARECQHKHSVKLIWGPPGTGKTKTVASLLFALSIMKCRTLTCAPTNIAVMGVASRFMSLLRGALEYDTYGIGDVVLFGNGERMKIGDHEELFDILLEKRVLILSKCISPTFGWKGCLESMIGFLQNPEKEFDLYLQALKEESESLTKEEIELHEESDDDEGVKIVRGFESRKKVDKGKAQLTEVGDDPWEMLAQLMEKKKKSTENQLTFRRTPIFTIDRKPQDDKINIEEKGETLDEYILKRYNILEKKLVYVVQNLYKHLPTSSIPLIIVKKMIEAIALLQSFGALLQEVADSSEGLSEVFKGIKEVGEGTSTKEFHKTKTECLEVLGVLLDTFTVPQFLDDYEISSFCLENACLLFCTANGSIKLHTEKMTPVELLVVDEAAQLKECESTIPLQLPGVRHAILVGDERQLPAMVQSKIKAEFGRSLFQRLVLLEKNLLNVQYRMHPDISMFPNKVFYENRILNGPNVTERTYHGHFFEGNMFGFGSYAFLNISNGREEIDNRFSRKNTVEVAVVAELVARLCKESSSKKQKVSVGCIAPYKSQVLAIQEKLGDAYSREADSDFCVNARSVDGFQGGEEDVIIISTVACNPDGWIGFFANHQRANVALTRARYCLLILGNEETLERSRTIWWDLVLDAKARGCFYDASKDDGLARVMADALVDGGQSLSRQFGALSLRNEARPWPSSTRNHSSYRKSFASPRYKTGRSSSDPSWLHD</sequence>
<dbReference type="Pfam" id="PF13087">
    <property type="entry name" value="AAA_12"/>
    <property type="match status" value="1"/>
</dbReference>
<dbReference type="GO" id="GO:0004386">
    <property type="term" value="F:helicase activity"/>
    <property type="evidence" value="ECO:0007669"/>
    <property type="project" value="UniProtKB-KW"/>
</dbReference>
<dbReference type="EMBL" id="JAUIZM010000008">
    <property type="protein sequence ID" value="KAK1370362.1"/>
    <property type="molecule type" value="Genomic_DNA"/>
</dbReference>
<evidence type="ECO:0000256" key="3">
    <source>
        <dbReference type="ARBA" id="ARBA00022806"/>
    </source>
</evidence>
<dbReference type="FunFam" id="3.40.50.300:FF:000326">
    <property type="entry name" value="P-loop containing nucleoside triphosphate hydrolase"/>
    <property type="match status" value="1"/>
</dbReference>
<feature type="domain" description="DNA2/NAM7 helicase-like C-terminal" evidence="7">
    <location>
        <begin position="707"/>
        <end position="904"/>
    </location>
</feature>
<evidence type="ECO:0000259" key="6">
    <source>
        <dbReference type="Pfam" id="PF13086"/>
    </source>
</evidence>
<dbReference type="CDD" id="cd18808">
    <property type="entry name" value="SF1_C_Upf1"/>
    <property type="match status" value="1"/>
</dbReference>
<evidence type="ECO:0000256" key="5">
    <source>
        <dbReference type="SAM" id="MobiDB-lite"/>
    </source>
</evidence>
<protein>
    <submittedName>
        <fullName evidence="9">Helicase MAGATAMA 3</fullName>
    </submittedName>
</protein>
<dbReference type="InterPro" id="IPR045529">
    <property type="entry name" value="DUF6469"/>
</dbReference>
<keyword evidence="4" id="KW-0067">ATP-binding</keyword>
<feature type="domain" description="DUF6469" evidence="8">
    <location>
        <begin position="121"/>
        <end position="219"/>
    </location>
</feature>
<feature type="compositionally biased region" description="Polar residues" evidence="5">
    <location>
        <begin position="989"/>
        <end position="1000"/>
    </location>
</feature>
<dbReference type="Pfam" id="PF13086">
    <property type="entry name" value="AAA_11"/>
    <property type="match status" value="2"/>
</dbReference>
<gene>
    <name evidence="9" type="ORF">POM88_036454</name>
</gene>
<evidence type="ECO:0000256" key="1">
    <source>
        <dbReference type="ARBA" id="ARBA00022741"/>
    </source>
</evidence>
<dbReference type="GO" id="GO:0005694">
    <property type="term" value="C:chromosome"/>
    <property type="evidence" value="ECO:0007669"/>
    <property type="project" value="UniProtKB-ARBA"/>
</dbReference>
<dbReference type="GO" id="GO:0016787">
    <property type="term" value="F:hydrolase activity"/>
    <property type="evidence" value="ECO:0007669"/>
    <property type="project" value="UniProtKB-KW"/>
</dbReference>
<organism evidence="9 10">
    <name type="scientific">Heracleum sosnowskyi</name>
    <dbReference type="NCBI Taxonomy" id="360622"/>
    <lineage>
        <taxon>Eukaryota</taxon>
        <taxon>Viridiplantae</taxon>
        <taxon>Streptophyta</taxon>
        <taxon>Embryophyta</taxon>
        <taxon>Tracheophyta</taxon>
        <taxon>Spermatophyta</taxon>
        <taxon>Magnoliopsida</taxon>
        <taxon>eudicotyledons</taxon>
        <taxon>Gunneridae</taxon>
        <taxon>Pentapetalae</taxon>
        <taxon>asterids</taxon>
        <taxon>campanulids</taxon>
        <taxon>Apiales</taxon>
        <taxon>Apiaceae</taxon>
        <taxon>Apioideae</taxon>
        <taxon>apioid superclade</taxon>
        <taxon>Tordylieae</taxon>
        <taxon>Tordyliinae</taxon>
        <taxon>Heracleum</taxon>
    </lineage>
</organism>
<feature type="domain" description="DNA2/NAM7 helicase helicase" evidence="6">
    <location>
        <begin position="268"/>
        <end position="524"/>
    </location>
</feature>
<comment type="caution">
    <text evidence="9">The sequence shown here is derived from an EMBL/GenBank/DDBJ whole genome shotgun (WGS) entry which is preliminary data.</text>
</comment>
<evidence type="ECO:0000259" key="8">
    <source>
        <dbReference type="Pfam" id="PF20073"/>
    </source>
</evidence>
<dbReference type="PANTHER" id="PTHR10887:SF442">
    <property type="entry name" value="DNA HELICASE"/>
    <property type="match status" value="1"/>
</dbReference>
<dbReference type="AlphaFoldDB" id="A0AAD8HQ81"/>
<dbReference type="InterPro" id="IPR041677">
    <property type="entry name" value="DNA2/NAM7_AAA_11"/>
</dbReference>
<feature type="domain" description="DNA2/NAM7 helicase helicase" evidence="6">
    <location>
        <begin position="628"/>
        <end position="701"/>
    </location>
</feature>
<keyword evidence="10" id="KW-1185">Reference proteome</keyword>
<feature type="region of interest" description="Disordered" evidence="5">
    <location>
        <begin position="964"/>
        <end position="1000"/>
    </location>
</feature>
<dbReference type="InterPro" id="IPR041679">
    <property type="entry name" value="DNA2/NAM7-like_C"/>
</dbReference>
<dbReference type="Pfam" id="PF20073">
    <property type="entry name" value="DUF6469"/>
    <property type="match status" value="1"/>
</dbReference>
<evidence type="ECO:0000256" key="2">
    <source>
        <dbReference type="ARBA" id="ARBA00022801"/>
    </source>
</evidence>
<dbReference type="PANTHER" id="PTHR10887">
    <property type="entry name" value="DNA2/NAM7 HELICASE FAMILY"/>
    <property type="match status" value="1"/>
</dbReference>
<accession>A0AAD8HQ81</accession>